<name>A0A449GEC2_NOCFR</name>
<dbReference type="EMBL" id="CAACYE010000005">
    <property type="protein sequence ID" value="VFA84117.1"/>
    <property type="molecule type" value="Genomic_DNA"/>
</dbReference>
<organism evidence="1">
    <name type="scientific">Nocardia farcinica</name>
    <dbReference type="NCBI Taxonomy" id="37329"/>
    <lineage>
        <taxon>Bacteria</taxon>
        <taxon>Bacillati</taxon>
        <taxon>Actinomycetota</taxon>
        <taxon>Actinomycetes</taxon>
        <taxon>Mycobacteriales</taxon>
        <taxon>Nocardiaceae</taxon>
        <taxon>Nocardia</taxon>
    </lineage>
</organism>
<dbReference type="AlphaFoldDB" id="A0A449GEC2"/>
<protein>
    <submittedName>
        <fullName evidence="1">Carboxylesterase ybfK</fullName>
        <ecNumber evidence="1">3.1.1.1</ecNumber>
    </submittedName>
</protein>
<evidence type="ECO:0000313" key="1">
    <source>
        <dbReference type="EMBL" id="VFA84117.1"/>
    </source>
</evidence>
<dbReference type="RefSeq" id="WP_137352980.1">
    <property type="nucleotide sequence ID" value="NZ_CAACYE020000001.1"/>
</dbReference>
<dbReference type="EC" id="3.1.1.1" evidence="1"/>
<gene>
    <name evidence="1" type="primary">ybfK_1</name>
    <name evidence="1" type="ORF">NCTC1935_01946</name>
</gene>
<keyword evidence="1" id="KW-0378">Hydrolase</keyword>
<dbReference type="InterPro" id="IPR029058">
    <property type="entry name" value="AB_hydrolase_fold"/>
</dbReference>
<dbReference type="Gene3D" id="3.40.50.1820">
    <property type="entry name" value="alpha/beta hydrolase"/>
    <property type="match status" value="1"/>
</dbReference>
<dbReference type="GO" id="GO:0106435">
    <property type="term" value="F:carboxylesterase activity"/>
    <property type="evidence" value="ECO:0007669"/>
    <property type="project" value="UniProtKB-EC"/>
</dbReference>
<sequence length="152" mass="17058">MYLRIYDTLETEWPLPADTFDIPTSFGSTHGRRSGVGERTPMVLLHPVNGSSLYWRSVVADLAGDREVYALDTIGTAGRSVQTAPLRGEADVAVWQIREEHAADRGVADDQRRHREIYPGTGHGIVEQIPERITRRILEFVEPLDEFATTGR</sequence>
<dbReference type="SUPFAM" id="SSF53474">
    <property type="entry name" value="alpha/beta-Hydrolases"/>
    <property type="match status" value="1"/>
</dbReference>
<reference evidence="1" key="1">
    <citation type="submission" date="2019-02" db="EMBL/GenBank/DDBJ databases">
        <authorList>
            <consortium name="Pathogen Informatics"/>
        </authorList>
    </citation>
    <scope>NUCLEOTIDE SEQUENCE</scope>
    <source>
        <strain evidence="1">3012STDY6733949</strain>
    </source>
</reference>
<accession>A0A449GEC2</accession>
<proteinExistence type="predicted"/>